<evidence type="ECO:0000256" key="3">
    <source>
        <dbReference type="ARBA" id="ARBA00023008"/>
    </source>
</evidence>
<keyword evidence="4" id="KW-0812">Transmembrane</keyword>
<keyword evidence="4" id="KW-0472">Membrane</keyword>
<keyword evidence="2" id="KW-0479">Metal-binding</keyword>
<feature type="transmembrane region" description="Helical" evidence="4">
    <location>
        <begin position="12"/>
        <end position="31"/>
    </location>
</feature>
<name>A0ABZ2F0T8_METCP</name>
<dbReference type="Proteomes" id="UP001359308">
    <property type="component" value="Chromosome"/>
</dbReference>
<feature type="domain" description="Cytochrome oxidase subunit II copper A binding" evidence="5">
    <location>
        <begin position="68"/>
        <end position="170"/>
    </location>
</feature>
<protein>
    <submittedName>
        <fullName evidence="6">Cytochrome C oxidase subunit II</fullName>
    </submittedName>
</protein>
<dbReference type="InterPro" id="IPR001505">
    <property type="entry name" value="Copper_CuA"/>
</dbReference>
<evidence type="ECO:0000256" key="4">
    <source>
        <dbReference type="SAM" id="Phobius"/>
    </source>
</evidence>
<dbReference type="InterPro" id="IPR051403">
    <property type="entry name" value="NosZ/Cyto_c_oxidase_sub2"/>
</dbReference>
<keyword evidence="3" id="KW-0186">Copper</keyword>
<keyword evidence="7" id="KW-1185">Reference proteome</keyword>
<proteinExistence type="predicted"/>
<reference evidence="6 7" key="1">
    <citation type="submission" date="2022-09" db="EMBL/GenBank/DDBJ databases">
        <authorList>
            <person name="Giprobiosintez L."/>
        </authorList>
    </citation>
    <scope>NUCLEOTIDE SEQUENCE [LARGE SCALE GENOMIC DNA]</scope>
    <source>
        <strain evidence="7">VKPM-B-12549 (GBS-15)</strain>
    </source>
</reference>
<evidence type="ECO:0000256" key="1">
    <source>
        <dbReference type="ARBA" id="ARBA00004196"/>
    </source>
</evidence>
<dbReference type="PROSITE" id="PS00078">
    <property type="entry name" value="COX2"/>
    <property type="match status" value="1"/>
</dbReference>
<dbReference type="PANTHER" id="PTHR42838">
    <property type="entry name" value="CYTOCHROME C OXIDASE SUBUNIT II"/>
    <property type="match status" value="1"/>
</dbReference>
<dbReference type="InterPro" id="IPR002429">
    <property type="entry name" value="CcO_II-like_C"/>
</dbReference>
<comment type="subcellular location">
    <subcellularLocation>
        <location evidence="1">Cell envelope</location>
    </subcellularLocation>
</comment>
<dbReference type="PANTHER" id="PTHR42838:SF2">
    <property type="entry name" value="NITROUS-OXIDE REDUCTASE"/>
    <property type="match status" value="1"/>
</dbReference>
<evidence type="ECO:0000256" key="2">
    <source>
        <dbReference type="ARBA" id="ARBA00022723"/>
    </source>
</evidence>
<dbReference type="EMBL" id="CP104311">
    <property type="protein sequence ID" value="WWF00659.1"/>
    <property type="molecule type" value="Genomic_DNA"/>
</dbReference>
<accession>A0ABZ2F0T8</accession>
<dbReference type="InterPro" id="IPR008972">
    <property type="entry name" value="Cupredoxin"/>
</dbReference>
<sequence>MEINELERKWLFVSLAMIGMFVGAIVVTAIGKGIHPPSHVETIDSASLHLSQEFAEDKLGVQPEPLADGSLQVRLVAGRYGFYPREIEVPAGRRIVFRMASMDVLHGAHIPMTNMSTMIVPGYVSEVVSVFPKPGEYPMLCNEYCGLGHDHMWSKVTVVAQENWREPATGGKQP</sequence>
<evidence type="ECO:0000313" key="6">
    <source>
        <dbReference type="EMBL" id="WWF00659.1"/>
    </source>
</evidence>
<dbReference type="SUPFAM" id="SSF49503">
    <property type="entry name" value="Cupredoxins"/>
    <property type="match status" value="1"/>
</dbReference>
<evidence type="ECO:0000313" key="7">
    <source>
        <dbReference type="Proteomes" id="UP001359308"/>
    </source>
</evidence>
<dbReference type="PROSITE" id="PS50857">
    <property type="entry name" value="COX2_CUA"/>
    <property type="match status" value="1"/>
</dbReference>
<evidence type="ECO:0000259" key="5">
    <source>
        <dbReference type="PROSITE" id="PS50857"/>
    </source>
</evidence>
<dbReference type="Gene3D" id="2.60.40.420">
    <property type="entry name" value="Cupredoxins - blue copper proteins"/>
    <property type="match status" value="1"/>
</dbReference>
<gene>
    <name evidence="6" type="ORF">N4J17_09185</name>
</gene>
<organism evidence="6 7">
    <name type="scientific">Methylococcus capsulatus</name>
    <dbReference type="NCBI Taxonomy" id="414"/>
    <lineage>
        <taxon>Bacteria</taxon>
        <taxon>Pseudomonadati</taxon>
        <taxon>Pseudomonadota</taxon>
        <taxon>Gammaproteobacteria</taxon>
        <taxon>Methylococcales</taxon>
        <taxon>Methylococcaceae</taxon>
        <taxon>Methylococcus</taxon>
    </lineage>
</organism>
<dbReference type="Pfam" id="PF00116">
    <property type="entry name" value="COX2"/>
    <property type="match status" value="1"/>
</dbReference>
<keyword evidence="4" id="KW-1133">Transmembrane helix</keyword>